<proteinExistence type="predicted"/>
<dbReference type="SMART" id="SM00448">
    <property type="entry name" value="REC"/>
    <property type="match status" value="1"/>
</dbReference>
<dbReference type="InterPro" id="IPR011006">
    <property type="entry name" value="CheY-like_superfamily"/>
</dbReference>
<dbReference type="CDD" id="cd00156">
    <property type="entry name" value="REC"/>
    <property type="match status" value="1"/>
</dbReference>
<name>A0A6N4SQL8_CYTH3</name>
<dbReference type="Proteomes" id="UP000001822">
    <property type="component" value="Chromosome"/>
</dbReference>
<dbReference type="Gene3D" id="3.40.50.2300">
    <property type="match status" value="1"/>
</dbReference>
<dbReference type="PROSITE" id="PS50110">
    <property type="entry name" value="RESPONSE_REGULATORY"/>
    <property type="match status" value="1"/>
</dbReference>
<accession>A0A6N4SQL8</accession>
<dbReference type="PANTHER" id="PTHR43228">
    <property type="entry name" value="TWO-COMPONENT RESPONSE REGULATOR"/>
    <property type="match status" value="1"/>
</dbReference>
<keyword evidence="4" id="KW-1185">Reference proteome</keyword>
<gene>
    <name evidence="3" type="primary">narL</name>
    <name evidence="3" type="ordered locus">CHU_1356</name>
</gene>
<dbReference type="Pfam" id="PF00072">
    <property type="entry name" value="Response_reg"/>
    <property type="match status" value="1"/>
</dbReference>
<dbReference type="EMBL" id="CP000383">
    <property type="protein sequence ID" value="ABG58628.1"/>
    <property type="molecule type" value="Genomic_DNA"/>
</dbReference>
<evidence type="ECO:0000256" key="1">
    <source>
        <dbReference type="PROSITE-ProRule" id="PRU00169"/>
    </source>
</evidence>
<reference evidence="3 4" key="1">
    <citation type="journal article" date="2007" name="Appl. Environ. Microbiol.">
        <title>Genome sequence of the cellulolytic gliding bacterium Cytophaga hutchinsonii.</title>
        <authorList>
            <person name="Xie G."/>
            <person name="Bruce D.C."/>
            <person name="Challacombe J.F."/>
            <person name="Chertkov O."/>
            <person name="Detter J.C."/>
            <person name="Gilna P."/>
            <person name="Han C.S."/>
            <person name="Lucas S."/>
            <person name="Misra M."/>
            <person name="Myers G.L."/>
            <person name="Richardson P."/>
            <person name="Tapia R."/>
            <person name="Thayer N."/>
            <person name="Thompson L.S."/>
            <person name="Brettin T.S."/>
            <person name="Henrissat B."/>
            <person name="Wilson D.B."/>
            <person name="McBride M.J."/>
        </authorList>
    </citation>
    <scope>NUCLEOTIDE SEQUENCE [LARGE SCALE GENOMIC DNA]</scope>
    <source>
        <strain evidence="4">ATCC 33406 / DSM 1761 / CIP 103989 / NBRC 15051 / NCIMB 9469 / D465</strain>
    </source>
</reference>
<dbReference type="RefSeq" id="WP_011584743.1">
    <property type="nucleotide sequence ID" value="NC_008255.1"/>
</dbReference>
<organism evidence="3 4">
    <name type="scientific">Cytophaga hutchinsonii (strain ATCC 33406 / DSM 1761 / CIP 103989 / NBRC 15051 / NCIMB 9469 / D465)</name>
    <dbReference type="NCBI Taxonomy" id="269798"/>
    <lineage>
        <taxon>Bacteria</taxon>
        <taxon>Pseudomonadati</taxon>
        <taxon>Bacteroidota</taxon>
        <taxon>Cytophagia</taxon>
        <taxon>Cytophagales</taxon>
        <taxon>Cytophagaceae</taxon>
        <taxon>Cytophaga</taxon>
    </lineage>
</organism>
<dbReference type="InterPro" id="IPR052048">
    <property type="entry name" value="ST_Response_Regulator"/>
</dbReference>
<dbReference type="KEGG" id="chu:CHU_1356"/>
<dbReference type="GO" id="GO:0000160">
    <property type="term" value="P:phosphorelay signal transduction system"/>
    <property type="evidence" value="ECO:0007669"/>
    <property type="project" value="InterPro"/>
</dbReference>
<feature type="domain" description="Response regulatory" evidence="2">
    <location>
        <begin position="9"/>
        <end position="135"/>
    </location>
</feature>
<sequence>MADTRKIDSVLLIDDDDIVNFLNTTIIRMTHRVEEIQSVTSGNAAINKLNELYAAGRWPSIICIDINMPGINGWELIDLFKQHFQPMKNKSIVCLLSSSLDPRDQAKAEASDWVDYYVSKPLTANALNNLYNKVLN</sequence>
<dbReference type="SUPFAM" id="SSF52172">
    <property type="entry name" value="CheY-like"/>
    <property type="match status" value="1"/>
</dbReference>
<evidence type="ECO:0000313" key="3">
    <source>
        <dbReference type="EMBL" id="ABG58628.1"/>
    </source>
</evidence>
<feature type="modified residue" description="4-aspartylphosphate" evidence="1">
    <location>
        <position position="65"/>
    </location>
</feature>
<dbReference type="OrthoDB" id="1524091at2"/>
<evidence type="ECO:0000259" key="2">
    <source>
        <dbReference type="PROSITE" id="PS50110"/>
    </source>
</evidence>
<dbReference type="PANTHER" id="PTHR43228:SF1">
    <property type="entry name" value="TWO-COMPONENT RESPONSE REGULATOR ARR22"/>
    <property type="match status" value="1"/>
</dbReference>
<evidence type="ECO:0000313" key="4">
    <source>
        <dbReference type="Proteomes" id="UP000001822"/>
    </source>
</evidence>
<dbReference type="InterPro" id="IPR001789">
    <property type="entry name" value="Sig_transdc_resp-reg_receiver"/>
</dbReference>
<dbReference type="AlphaFoldDB" id="A0A6N4SQL8"/>
<keyword evidence="1" id="KW-0597">Phosphoprotein</keyword>
<protein>
    <submittedName>
        <fullName evidence="3">Two component response regulator</fullName>
    </submittedName>
</protein>